<proteinExistence type="predicted"/>
<dbReference type="WBParaSite" id="PEQ_0000287501-mRNA-1">
    <property type="protein sequence ID" value="PEQ_0000287501-mRNA-1"/>
    <property type="gene ID" value="PEQ_0000287501"/>
</dbReference>
<dbReference type="Proteomes" id="UP000887564">
    <property type="component" value="Unplaced"/>
</dbReference>
<dbReference type="AlphaFoldDB" id="A0A914RDQ8"/>
<organism evidence="1 2">
    <name type="scientific">Parascaris equorum</name>
    <name type="common">Equine roundworm</name>
    <dbReference type="NCBI Taxonomy" id="6256"/>
    <lineage>
        <taxon>Eukaryota</taxon>
        <taxon>Metazoa</taxon>
        <taxon>Ecdysozoa</taxon>
        <taxon>Nematoda</taxon>
        <taxon>Chromadorea</taxon>
        <taxon>Rhabditida</taxon>
        <taxon>Spirurina</taxon>
        <taxon>Ascaridomorpha</taxon>
        <taxon>Ascaridoidea</taxon>
        <taxon>Ascarididae</taxon>
        <taxon>Parascaris</taxon>
    </lineage>
</organism>
<reference evidence="2" key="1">
    <citation type="submission" date="2022-11" db="UniProtKB">
        <authorList>
            <consortium name="WormBaseParasite"/>
        </authorList>
    </citation>
    <scope>IDENTIFICATION</scope>
</reference>
<keyword evidence="1" id="KW-1185">Reference proteome</keyword>
<sequence>MQRHSLMETCAKRDSVHRCVLTELMYTHSIFCRRALKLYQALAHVESRTDAFKNERIFGCSVIRSMNYWLSRGAVSQR</sequence>
<protein>
    <submittedName>
        <fullName evidence="2">Uncharacterized protein</fullName>
    </submittedName>
</protein>
<accession>A0A914RDQ8</accession>
<name>A0A914RDQ8_PAREQ</name>
<evidence type="ECO:0000313" key="2">
    <source>
        <dbReference type="WBParaSite" id="PEQ_0000287501-mRNA-1"/>
    </source>
</evidence>
<evidence type="ECO:0000313" key="1">
    <source>
        <dbReference type="Proteomes" id="UP000887564"/>
    </source>
</evidence>